<dbReference type="AlphaFoldDB" id="A0A1I8GKH3"/>
<evidence type="ECO:0000256" key="1">
    <source>
        <dbReference type="ARBA" id="ARBA00004141"/>
    </source>
</evidence>
<accession>A0A1I8GKH3</accession>
<keyword evidence="5" id="KW-1133">Transmembrane helix</keyword>
<evidence type="ECO:0000256" key="5">
    <source>
        <dbReference type="ARBA" id="ARBA00022989"/>
    </source>
</evidence>
<keyword evidence="6" id="KW-0915">Sodium</keyword>
<dbReference type="Gene3D" id="1.10.287.770">
    <property type="entry name" value="YojJ-like"/>
    <property type="match status" value="1"/>
</dbReference>
<dbReference type="PRINTS" id="PR01078">
    <property type="entry name" value="AMINACHANNEL"/>
</dbReference>
<dbReference type="InterPro" id="IPR001873">
    <property type="entry name" value="ENaC"/>
</dbReference>
<evidence type="ECO:0000256" key="11">
    <source>
        <dbReference type="RuleBase" id="RU000679"/>
    </source>
</evidence>
<evidence type="ECO:0000256" key="3">
    <source>
        <dbReference type="ARBA" id="ARBA00022461"/>
    </source>
</evidence>
<dbReference type="GO" id="GO:0005272">
    <property type="term" value="F:sodium channel activity"/>
    <property type="evidence" value="ECO:0007669"/>
    <property type="project" value="UniProtKB-KW"/>
</dbReference>
<keyword evidence="7 11" id="KW-0406">Ion transport</keyword>
<proteinExistence type="inferred from homology"/>
<reference evidence="13" key="1">
    <citation type="submission" date="2016-11" db="UniProtKB">
        <authorList>
            <consortium name="WormBaseParasite"/>
        </authorList>
    </citation>
    <scope>IDENTIFICATION</scope>
</reference>
<keyword evidence="9 11" id="KW-0739">Sodium transport</keyword>
<dbReference type="WBParaSite" id="maker-uti_cns_0002147-snap-gene-0.7-mRNA-1">
    <property type="protein sequence ID" value="maker-uti_cns_0002147-snap-gene-0.7-mRNA-1"/>
    <property type="gene ID" value="maker-uti_cns_0002147-snap-gene-0.7"/>
</dbReference>
<keyword evidence="12" id="KW-1185">Reference proteome</keyword>
<name>A0A1I8GKH3_9PLAT</name>
<keyword evidence="8" id="KW-0472">Membrane</keyword>
<keyword evidence="3 11" id="KW-0894">Sodium channel</keyword>
<sequence>MKLLAMSLGYPNNPTGSRAIAGIFATYLRAERLSRQPAEKRDLNQMLEFQQKTSVAREAIRSHYSAREFGEEIVEEPGYTIKDLMADMGGALGLWSGVSVLTACELIELIAYLAGAAANSRLLRGAQSKVQAQQEAASSASVAAAATTDESEMIDSAVSLQKTIDL</sequence>
<evidence type="ECO:0000256" key="6">
    <source>
        <dbReference type="ARBA" id="ARBA00023053"/>
    </source>
</evidence>
<dbReference type="Pfam" id="PF00858">
    <property type="entry name" value="ASC"/>
    <property type="match status" value="1"/>
</dbReference>
<evidence type="ECO:0000256" key="10">
    <source>
        <dbReference type="ARBA" id="ARBA00023303"/>
    </source>
</evidence>
<organism evidence="12 13">
    <name type="scientific">Macrostomum lignano</name>
    <dbReference type="NCBI Taxonomy" id="282301"/>
    <lineage>
        <taxon>Eukaryota</taxon>
        <taxon>Metazoa</taxon>
        <taxon>Spiralia</taxon>
        <taxon>Lophotrochozoa</taxon>
        <taxon>Platyhelminthes</taxon>
        <taxon>Rhabditophora</taxon>
        <taxon>Macrostomorpha</taxon>
        <taxon>Macrostomida</taxon>
        <taxon>Macrostomidae</taxon>
        <taxon>Macrostomum</taxon>
    </lineage>
</organism>
<evidence type="ECO:0000256" key="2">
    <source>
        <dbReference type="ARBA" id="ARBA00022448"/>
    </source>
</evidence>
<evidence type="ECO:0000256" key="9">
    <source>
        <dbReference type="ARBA" id="ARBA00023201"/>
    </source>
</evidence>
<dbReference type="GO" id="GO:0016020">
    <property type="term" value="C:membrane"/>
    <property type="evidence" value="ECO:0007669"/>
    <property type="project" value="UniProtKB-SubCell"/>
</dbReference>
<evidence type="ECO:0000313" key="13">
    <source>
        <dbReference type="WBParaSite" id="maker-uti_cns_0002147-snap-gene-0.7-mRNA-1"/>
    </source>
</evidence>
<evidence type="ECO:0000256" key="4">
    <source>
        <dbReference type="ARBA" id="ARBA00022692"/>
    </source>
</evidence>
<evidence type="ECO:0000313" key="12">
    <source>
        <dbReference type="Proteomes" id="UP000095280"/>
    </source>
</evidence>
<evidence type="ECO:0000256" key="7">
    <source>
        <dbReference type="ARBA" id="ARBA00023065"/>
    </source>
</evidence>
<keyword evidence="4 11" id="KW-0812">Transmembrane</keyword>
<comment type="similarity">
    <text evidence="11">Belongs to the amiloride-sensitive sodium channel (TC 1.A.6) family.</text>
</comment>
<keyword evidence="2 11" id="KW-0813">Transport</keyword>
<keyword evidence="10 11" id="KW-0407">Ion channel</keyword>
<dbReference type="Proteomes" id="UP000095280">
    <property type="component" value="Unplaced"/>
</dbReference>
<evidence type="ECO:0000256" key="8">
    <source>
        <dbReference type="ARBA" id="ARBA00023136"/>
    </source>
</evidence>
<comment type="subcellular location">
    <subcellularLocation>
        <location evidence="1">Membrane</location>
        <topology evidence="1">Multi-pass membrane protein</topology>
    </subcellularLocation>
</comment>
<protein>
    <submittedName>
        <fullName evidence="13">DSHCT domain-containing protein</fullName>
    </submittedName>
</protein>